<protein>
    <submittedName>
        <fullName evidence="4">KH domain-containing protein</fullName>
    </submittedName>
</protein>
<keyword evidence="5" id="KW-1185">Reference proteome</keyword>
<name>A0ABT7C2Y1_9CYAN</name>
<dbReference type="PANTHER" id="PTHR34654:SF1">
    <property type="entry name" value="RNA-BINDING PROTEIN KHPA"/>
    <property type="match status" value="1"/>
</dbReference>
<evidence type="ECO:0000313" key="5">
    <source>
        <dbReference type="Proteomes" id="UP001232992"/>
    </source>
</evidence>
<dbReference type="RefSeq" id="WP_283760457.1">
    <property type="nucleotide sequence ID" value="NZ_JAQOSQ010000052.1"/>
</dbReference>
<proteinExistence type="predicted"/>
<dbReference type="InterPro" id="IPR020627">
    <property type="entry name" value="KhpA"/>
</dbReference>
<evidence type="ECO:0000256" key="2">
    <source>
        <dbReference type="ARBA" id="ARBA00022884"/>
    </source>
</evidence>
<organism evidence="4 5">
    <name type="scientific">Roseofilum casamattae BLCC-M143</name>
    <dbReference type="NCBI Taxonomy" id="3022442"/>
    <lineage>
        <taxon>Bacteria</taxon>
        <taxon>Bacillati</taxon>
        <taxon>Cyanobacteriota</taxon>
        <taxon>Cyanophyceae</taxon>
        <taxon>Desertifilales</taxon>
        <taxon>Desertifilaceae</taxon>
        <taxon>Roseofilum</taxon>
        <taxon>Roseofilum casamattae</taxon>
    </lineage>
</organism>
<dbReference type="PANTHER" id="PTHR34654">
    <property type="entry name" value="UPF0109 PROTEIN SCO5592"/>
    <property type="match status" value="1"/>
</dbReference>
<feature type="compositionally biased region" description="Basic and acidic residues" evidence="3">
    <location>
        <begin position="111"/>
        <end position="133"/>
    </location>
</feature>
<feature type="compositionally biased region" description="Basic and acidic residues" evidence="3">
    <location>
        <begin position="142"/>
        <end position="155"/>
    </location>
</feature>
<dbReference type="Pfam" id="PF13083">
    <property type="entry name" value="KH_KhpA-B"/>
    <property type="match status" value="1"/>
</dbReference>
<sequence>MSLNNSKPQPQKASELTTPSIATTPDYPGLTRMLINPFLEFPEELQVDCETLTSASLVWIRVAFSANDKAKVYGRGGRNIEAIRTVLSTAAQVAGQSVYLDVYGGFYVSDEHSNDRHGRSGEGNPHPRPEKMRGGVKRPARSRPETRQVQIHRDG</sequence>
<accession>A0ABT7C2Y1</accession>
<evidence type="ECO:0000313" key="4">
    <source>
        <dbReference type="EMBL" id="MDJ1185822.1"/>
    </source>
</evidence>
<dbReference type="EMBL" id="JAQOSQ010000052">
    <property type="protein sequence ID" value="MDJ1185822.1"/>
    <property type="molecule type" value="Genomic_DNA"/>
</dbReference>
<keyword evidence="1" id="KW-0963">Cytoplasm</keyword>
<evidence type="ECO:0000256" key="1">
    <source>
        <dbReference type="ARBA" id="ARBA00022490"/>
    </source>
</evidence>
<keyword evidence="2" id="KW-0694">RNA-binding</keyword>
<gene>
    <name evidence="4" type="ORF">PMH09_21810</name>
</gene>
<feature type="region of interest" description="Disordered" evidence="3">
    <location>
        <begin position="1"/>
        <end position="22"/>
    </location>
</feature>
<reference evidence="4 5" key="1">
    <citation type="submission" date="2023-01" db="EMBL/GenBank/DDBJ databases">
        <title>Novel diversity within Roseofilum (Cyanobacteria; Desertifilaceae) from marine benthic mats with descriptions of four novel species.</title>
        <authorList>
            <person name="Wang Y."/>
            <person name="Berthold D.E."/>
            <person name="Hu J."/>
            <person name="Lefler F.W."/>
            <person name="Laughinghouse H.D. IV."/>
        </authorList>
    </citation>
    <scope>NUCLEOTIDE SEQUENCE [LARGE SCALE GENOMIC DNA]</scope>
    <source>
        <strain evidence="4 5">BLCC-M143</strain>
    </source>
</reference>
<evidence type="ECO:0000256" key="3">
    <source>
        <dbReference type="SAM" id="MobiDB-lite"/>
    </source>
</evidence>
<feature type="region of interest" description="Disordered" evidence="3">
    <location>
        <begin position="111"/>
        <end position="155"/>
    </location>
</feature>
<comment type="caution">
    <text evidence="4">The sequence shown here is derived from an EMBL/GenBank/DDBJ whole genome shotgun (WGS) entry which is preliminary data.</text>
</comment>
<dbReference type="Proteomes" id="UP001232992">
    <property type="component" value="Unassembled WGS sequence"/>
</dbReference>